<dbReference type="InterPro" id="IPR009362">
    <property type="entry name" value="YhcG_C"/>
</dbReference>
<evidence type="ECO:0000259" key="2">
    <source>
        <dbReference type="Pfam" id="PF17761"/>
    </source>
</evidence>
<comment type="caution">
    <text evidence="3">The sequence shown here is derived from an EMBL/GenBank/DDBJ whole genome shotgun (WGS) entry which is preliminary data.</text>
</comment>
<protein>
    <submittedName>
        <fullName evidence="3">DUF1016 domain-containing protein</fullName>
    </submittedName>
</protein>
<dbReference type="Proteomes" id="UP001291687">
    <property type="component" value="Unassembled WGS sequence"/>
</dbReference>
<dbReference type="InterPro" id="IPR041527">
    <property type="entry name" value="YhcG_N"/>
</dbReference>
<dbReference type="Pfam" id="PF06250">
    <property type="entry name" value="YhcG_C"/>
    <property type="match status" value="1"/>
</dbReference>
<dbReference type="InterPro" id="IPR011856">
    <property type="entry name" value="tRNA_endonuc-like_dom_sf"/>
</dbReference>
<dbReference type="Pfam" id="PF17761">
    <property type="entry name" value="DUF1016_N"/>
    <property type="match status" value="1"/>
</dbReference>
<evidence type="ECO:0000313" key="4">
    <source>
        <dbReference type="Proteomes" id="UP001291687"/>
    </source>
</evidence>
<sequence>MNNNLALNKSYISLLEEIKQTFQQSRLKAAIVVNRELLQFYWEVGNLIIQKQQQSSWGDKLYDNLSKDLIKSFPGTKGFSKTNLKNMKLFALNYRREQIGQALPDQLSWTHHVVLLQSKNLDQIEIKQWYAIEAVKNGWSYRELKKNILDDLYSRQTNTNHKTTNFAIQLVNSNSQLAQELIKDPYKFHFLAMGDDAREKEIHQGLLKHVQEFLMELGAGFAFYGSNYPVKVSNKRYEIDLLMYNTKLHSYVVIELKKGEFKPEYIGQLNFYLTAIDEQLKLPEDNPSIGLLLCEHKDRIIAEYSLKGANAPISVSEYQINKSFTSKLPYVLPTIEELEEELSKEFEEDEHVQ</sequence>
<evidence type="ECO:0000259" key="1">
    <source>
        <dbReference type="Pfam" id="PF06250"/>
    </source>
</evidence>
<dbReference type="EMBL" id="JARJFB010000026">
    <property type="protein sequence ID" value="MEA0970547.1"/>
    <property type="molecule type" value="Genomic_DNA"/>
</dbReference>
<organism evidence="3 4">
    <name type="scientific">Candidatus Megaera venefica</name>
    <dbReference type="NCBI Taxonomy" id="2055910"/>
    <lineage>
        <taxon>Bacteria</taxon>
        <taxon>Pseudomonadati</taxon>
        <taxon>Pseudomonadota</taxon>
        <taxon>Alphaproteobacteria</taxon>
        <taxon>Rickettsiales</taxon>
        <taxon>Rickettsiaceae</taxon>
        <taxon>Candidatus Megaera</taxon>
    </lineage>
</organism>
<feature type="domain" description="YhcG PDDEXK nuclease" evidence="1">
    <location>
        <begin position="179"/>
        <end position="322"/>
    </location>
</feature>
<keyword evidence="4" id="KW-1185">Reference proteome</keyword>
<dbReference type="PANTHER" id="PTHR30547:SF5">
    <property type="entry name" value="NUCLEASE YHCG-RELATED"/>
    <property type="match status" value="1"/>
</dbReference>
<dbReference type="InterPro" id="IPR053148">
    <property type="entry name" value="PD-DEXK-like_domain"/>
</dbReference>
<feature type="domain" description="YhcG N-terminal" evidence="2">
    <location>
        <begin position="17"/>
        <end position="155"/>
    </location>
</feature>
<evidence type="ECO:0000313" key="3">
    <source>
        <dbReference type="EMBL" id="MEA0970547.1"/>
    </source>
</evidence>
<gene>
    <name evidence="3" type="ORF">Megvenef_00513</name>
</gene>
<dbReference type="Gene3D" id="3.40.1350.10">
    <property type="match status" value="1"/>
</dbReference>
<reference evidence="3 4" key="1">
    <citation type="submission" date="2023-03" db="EMBL/GenBank/DDBJ databases">
        <title>Host association and intracellularity evolved multiple times independently in the Rickettsiales.</title>
        <authorList>
            <person name="Castelli M."/>
            <person name="Nardi T."/>
            <person name="Gammuto L."/>
            <person name="Bellinzona G."/>
            <person name="Sabaneyeva E."/>
            <person name="Potekhin A."/>
            <person name="Serra V."/>
            <person name="Petroni G."/>
            <person name="Sassera D."/>
        </authorList>
    </citation>
    <scope>NUCLEOTIDE SEQUENCE [LARGE SCALE GENOMIC DNA]</scope>
    <source>
        <strain evidence="3 4">Sr 2-6</strain>
    </source>
</reference>
<proteinExistence type="predicted"/>
<name>A0ABU5NBI3_9RICK</name>
<dbReference type="PANTHER" id="PTHR30547">
    <property type="entry name" value="UNCHARACTERIZED PROTEIN YHCG-RELATED"/>
    <property type="match status" value="1"/>
</dbReference>
<accession>A0ABU5NBI3</accession>